<evidence type="ECO:0000256" key="7">
    <source>
        <dbReference type="ARBA" id="ARBA00022898"/>
    </source>
</evidence>
<comment type="subunit">
    <text evidence="3">Homodimer.</text>
</comment>
<dbReference type="GO" id="GO:0006548">
    <property type="term" value="P:L-histidine catabolic process"/>
    <property type="evidence" value="ECO:0007669"/>
    <property type="project" value="TreeGrafter"/>
</dbReference>
<keyword evidence="12" id="KW-1185">Reference proteome</keyword>
<evidence type="ECO:0000256" key="5">
    <source>
        <dbReference type="ARBA" id="ARBA00022584"/>
    </source>
</evidence>
<reference evidence="13" key="1">
    <citation type="submission" date="2016-11" db="UniProtKB">
        <authorList>
            <consortium name="WormBaseParasite"/>
        </authorList>
    </citation>
    <scope>IDENTIFICATION</scope>
</reference>
<comment type="cofactor">
    <cofactor evidence="1 10">
        <name>pyridoxal 5'-phosphate</name>
        <dbReference type="ChEBI" id="CHEBI:597326"/>
    </cofactor>
</comment>
<dbReference type="Gene3D" id="3.90.1150.10">
    <property type="entry name" value="Aspartate Aminotransferase, domain 1"/>
    <property type="match status" value="1"/>
</dbReference>
<dbReference type="GO" id="GO:0001694">
    <property type="term" value="P:histamine biosynthetic process"/>
    <property type="evidence" value="ECO:0007669"/>
    <property type="project" value="TreeGrafter"/>
</dbReference>
<dbReference type="PANTHER" id="PTHR11999:SF68">
    <property type="entry name" value="HISTIDINE DECARBOXYLASE"/>
    <property type="match status" value="1"/>
</dbReference>
<dbReference type="EC" id="4.1.1.22" evidence="4"/>
<dbReference type="InterPro" id="IPR015422">
    <property type="entry name" value="PyrdxlP-dep_Trfase_small"/>
</dbReference>
<protein>
    <recommendedName>
        <fullName evidence="9">Histidine decarboxylase</fullName>
        <ecNumber evidence="4">4.1.1.22</ecNumber>
    </recommendedName>
</protein>
<evidence type="ECO:0000256" key="2">
    <source>
        <dbReference type="ARBA" id="ARBA00009533"/>
    </source>
</evidence>
<dbReference type="GO" id="GO:0005737">
    <property type="term" value="C:cytoplasm"/>
    <property type="evidence" value="ECO:0007669"/>
    <property type="project" value="TreeGrafter"/>
</dbReference>
<dbReference type="WBParaSite" id="maker-unitig_17053-snap-gene-0.1-mRNA-1">
    <property type="protein sequence ID" value="maker-unitig_17053-snap-gene-0.1-mRNA-1"/>
    <property type="gene ID" value="maker-unitig_17053-snap-gene-0.1"/>
</dbReference>
<accession>A0A1I8F303</accession>
<name>A0A1I8F303_9PLAT</name>
<dbReference type="Gene3D" id="3.40.640.10">
    <property type="entry name" value="Type I PLP-dependent aspartate aminotransferase-like (Major domain)"/>
    <property type="match status" value="1"/>
</dbReference>
<evidence type="ECO:0000256" key="10">
    <source>
        <dbReference type="RuleBase" id="RU000382"/>
    </source>
</evidence>
<keyword evidence="5" id="KW-0127">Catecholamine biosynthesis</keyword>
<dbReference type="SUPFAM" id="SSF53383">
    <property type="entry name" value="PLP-dependent transferases"/>
    <property type="match status" value="1"/>
</dbReference>
<dbReference type="InterPro" id="IPR002129">
    <property type="entry name" value="PyrdxlP-dep_de-COase"/>
</dbReference>
<evidence type="ECO:0000313" key="13">
    <source>
        <dbReference type="WBParaSite" id="maker-unitig_17053-snap-gene-0.1-mRNA-1"/>
    </source>
</evidence>
<keyword evidence="8 10" id="KW-0456">Lyase</keyword>
<dbReference type="GO" id="GO:0042423">
    <property type="term" value="P:catecholamine biosynthetic process"/>
    <property type="evidence" value="ECO:0007669"/>
    <property type="project" value="UniProtKB-KW"/>
</dbReference>
<evidence type="ECO:0000256" key="6">
    <source>
        <dbReference type="ARBA" id="ARBA00022793"/>
    </source>
</evidence>
<dbReference type="GO" id="GO:0004398">
    <property type="term" value="F:histidine decarboxylase activity"/>
    <property type="evidence" value="ECO:0007669"/>
    <property type="project" value="TreeGrafter"/>
</dbReference>
<keyword evidence="7 10" id="KW-0663">Pyridoxal phosphate</keyword>
<evidence type="ECO:0000256" key="9">
    <source>
        <dbReference type="ARBA" id="ARBA00039946"/>
    </source>
</evidence>
<evidence type="ECO:0000313" key="12">
    <source>
        <dbReference type="Proteomes" id="UP000095280"/>
    </source>
</evidence>
<evidence type="ECO:0000256" key="11">
    <source>
        <dbReference type="SAM" id="MobiDB-lite"/>
    </source>
</evidence>
<sequence length="402" mass="44895">TTASEGTLVSLLAARRQAINNYRLDLDCDELTDSEINSRLIAYCSDQASSNIASISTSCYLLSRNICISRSKLSRLRKAHSSVEKAAVISLVQIRFVPSDERHSMRGAALERMIAEDPFYVCATLGTTGACAFDVLEEIGPVCKTHDLWLHVDAAYAGSSFVCPEFRQPMRGIQHAESFVFNPSKWLLVNFDCTALCSPFLIRQGERQSQAAHNTFNIEPLYLKHERTGVAIDFMSVHLAEYFEAKIRADSRFEMIAERNLGLVTFRLKGDNVNTETLLKRVNKSGQIHMVPAALKGRYIIRYTDFRSQLSVWVSSRPLSFSQSPGVVRRARRRSRSDARSEKSRLWRRLPAAAVAELFDDVVLSAFSSTFSWPSELAGLQSRRPGGEQRQRGGRGRGGCGG</sequence>
<dbReference type="Proteomes" id="UP000095280">
    <property type="component" value="Unplaced"/>
</dbReference>
<dbReference type="InterPro" id="IPR015424">
    <property type="entry name" value="PyrdxlP-dep_Trfase"/>
</dbReference>
<dbReference type="PANTHER" id="PTHR11999">
    <property type="entry name" value="GROUP II PYRIDOXAL-5-PHOSPHATE DECARBOXYLASE"/>
    <property type="match status" value="1"/>
</dbReference>
<evidence type="ECO:0000256" key="4">
    <source>
        <dbReference type="ARBA" id="ARBA00012320"/>
    </source>
</evidence>
<proteinExistence type="inferred from homology"/>
<evidence type="ECO:0000256" key="3">
    <source>
        <dbReference type="ARBA" id="ARBA00011738"/>
    </source>
</evidence>
<evidence type="ECO:0000256" key="8">
    <source>
        <dbReference type="ARBA" id="ARBA00023239"/>
    </source>
</evidence>
<organism evidence="12 13">
    <name type="scientific">Macrostomum lignano</name>
    <dbReference type="NCBI Taxonomy" id="282301"/>
    <lineage>
        <taxon>Eukaryota</taxon>
        <taxon>Metazoa</taxon>
        <taxon>Spiralia</taxon>
        <taxon>Lophotrochozoa</taxon>
        <taxon>Platyhelminthes</taxon>
        <taxon>Rhabditophora</taxon>
        <taxon>Macrostomorpha</taxon>
        <taxon>Macrostomida</taxon>
        <taxon>Macrostomidae</taxon>
        <taxon>Macrostomum</taxon>
    </lineage>
</organism>
<feature type="region of interest" description="Disordered" evidence="11">
    <location>
        <begin position="378"/>
        <end position="402"/>
    </location>
</feature>
<dbReference type="InterPro" id="IPR010977">
    <property type="entry name" value="Aromatic_deC"/>
</dbReference>
<dbReference type="AlphaFoldDB" id="A0A1I8F303"/>
<keyword evidence="6" id="KW-0210">Decarboxylase</keyword>
<dbReference type="InterPro" id="IPR015421">
    <property type="entry name" value="PyrdxlP-dep_Trfase_major"/>
</dbReference>
<evidence type="ECO:0000256" key="1">
    <source>
        <dbReference type="ARBA" id="ARBA00001933"/>
    </source>
</evidence>
<dbReference type="GO" id="GO:0030170">
    <property type="term" value="F:pyridoxal phosphate binding"/>
    <property type="evidence" value="ECO:0007669"/>
    <property type="project" value="InterPro"/>
</dbReference>
<comment type="similarity">
    <text evidence="2 10">Belongs to the group II decarboxylase family.</text>
</comment>
<dbReference type="Pfam" id="PF00282">
    <property type="entry name" value="Pyridoxal_deC"/>
    <property type="match status" value="2"/>
</dbReference>